<feature type="region of interest" description="Disordered" evidence="8">
    <location>
        <begin position="1"/>
        <end position="45"/>
    </location>
</feature>
<dbReference type="SMART" id="SM00244">
    <property type="entry name" value="PHB"/>
    <property type="match status" value="1"/>
</dbReference>
<dbReference type="EMBL" id="FSRL01000001">
    <property type="protein sequence ID" value="SIO03562.1"/>
    <property type="molecule type" value="Genomic_DNA"/>
</dbReference>
<feature type="region of interest" description="Disordered" evidence="8">
    <location>
        <begin position="60"/>
        <end position="82"/>
    </location>
</feature>
<evidence type="ECO:0000259" key="9">
    <source>
        <dbReference type="SMART" id="SM00244"/>
    </source>
</evidence>
<evidence type="ECO:0000256" key="2">
    <source>
        <dbReference type="ARBA" id="ARBA00006971"/>
    </source>
</evidence>
<dbReference type="SUPFAM" id="SSF117892">
    <property type="entry name" value="Band 7/SPFH domain"/>
    <property type="match status" value="1"/>
</dbReference>
<dbReference type="RefSeq" id="WP_175570462.1">
    <property type="nucleotide sequence ID" value="NZ_FSRL01000001.1"/>
</dbReference>
<dbReference type="GO" id="GO:0006508">
    <property type="term" value="P:proteolysis"/>
    <property type="evidence" value="ECO:0007669"/>
    <property type="project" value="UniProtKB-KW"/>
</dbReference>
<comment type="subunit">
    <text evidence="6">HflC and HflK may interact to form a multimeric complex.</text>
</comment>
<evidence type="ECO:0000256" key="6">
    <source>
        <dbReference type="RuleBase" id="RU364113"/>
    </source>
</evidence>
<reference evidence="11" key="1">
    <citation type="submission" date="2016-11" db="EMBL/GenBank/DDBJ databases">
        <authorList>
            <person name="Varghese N."/>
            <person name="Submissions S."/>
        </authorList>
    </citation>
    <scope>NUCLEOTIDE SEQUENCE [LARGE SCALE GENOMIC DNA]</scope>
    <source>
        <strain evidence="11">DSM 29440</strain>
    </source>
</reference>
<evidence type="ECO:0000256" key="5">
    <source>
        <dbReference type="ARBA" id="ARBA00023136"/>
    </source>
</evidence>
<dbReference type="STRING" id="1217970.SAMN05444002_2270"/>
<dbReference type="Proteomes" id="UP000184932">
    <property type="component" value="Unassembled WGS sequence"/>
</dbReference>
<dbReference type="CDD" id="cd03404">
    <property type="entry name" value="SPFH_HflK"/>
    <property type="match status" value="1"/>
</dbReference>
<keyword evidence="7" id="KW-0175">Coiled coil</keyword>
<accession>A0A1N6G811</accession>
<evidence type="ECO:0000313" key="10">
    <source>
        <dbReference type="EMBL" id="SIO03562.1"/>
    </source>
</evidence>
<dbReference type="PANTHER" id="PTHR43327:SF2">
    <property type="entry name" value="MODULATOR OF FTSH PROTEASE HFLK"/>
    <property type="match status" value="1"/>
</dbReference>
<keyword evidence="5" id="KW-0472">Membrane</keyword>
<comment type="function">
    <text evidence="6">HflC and HflK could encode or regulate a protease.</text>
</comment>
<keyword evidence="11" id="KW-1185">Reference proteome</keyword>
<evidence type="ECO:0000256" key="7">
    <source>
        <dbReference type="SAM" id="Coils"/>
    </source>
</evidence>
<protein>
    <recommendedName>
        <fullName evidence="6">Protein HflK</fullName>
    </recommendedName>
</protein>
<dbReference type="AlphaFoldDB" id="A0A1N6G811"/>
<dbReference type="PANTHER" id="PTHR43327">
    <property type="entry name" value="STOMATIN-LIKE PROTEIN 2, MITOCHONDRIAL"/>
    <property type="match status" value="1"/>
</dbReference>
<gene>
    <name evidence="10" type="ORF">SAMN05444002_2270</name>
</gene>
<keyword evidence="3" id="KW-0812">Transmembrane</keyword>
<dbReference type="InterPro" id="IPR036013">
    <property type="entry name" value="Band_7/SPFH_dom_sf"/>
</dbReference>
<evidence type="ECO:0000313" key="11">
    <source>
        <dbReference type="Proteomes" id="UP000184932"/>
    </source>
</evidence>
<dbReference type="Pfam" id="PF01145">
    <property type="entry name" value="Band_7"/>
    <property type="match status" value="1"/>
</dbReference>
<organism evidence="10 11">
    <name type="scientific">Vannielia litorea</name>
    <dbReference type="NCBI Taxonomy" id="1217970"/>
    <lineage>
        <taxon>Bacteria</taxon>
        <taxon>Pseudomonadati</taxon>
        <taxon>Pseudomonadota</taxon>
        <taxon>Alphaproteobacteria</taxon>
        <taxon>Rhodobacterales</taxon>
        <taxon>Paracoccaceae</taxon>
        <taxon>Vannielia</taxon>
    </lineage>
</organism>
<dbReference type="InterPro" id="IPR050710">
    <property type="entry name" value="Band7/mec-2_domain"/>
</dbReference>
<keyword evidence="10" id="KW-0645">Protease</keyword>
<dbReference type="Gene3D" id="3.30.479.30">
    <property type="entry name" value="Band 7 domain"/>
    <property type="match status" value="1"/>
</dbReference>
<evidence type="ECO:0000256" key="1">
    <source>
        <dbReference type="ARBA" id="ARBA00004167"/>
    </source>
</evidence>
<keyword evidence="4" id="KW-1133">Transmembrane helix</keyword>
<proteinExistence type="inferred from homology"/>
<dbReference type="GO" id="GO:0008233">
    <property type="term" value="F:peptidase activity"/>
    <property type="evidence" value="ECO:0007669"/>
    <property type="project" value="UniProtKB-KW"/>
</dbReference>
<sequence length="407" mass="43594">MAGNNGGPWGGGSSGGGGGGNGDDNDRSNRPGGGRRPGEGSGIPEIDQIMRKGQEQLKVLMGGRGGNGSRGPGGRGPGGGGAPWLTRGTVLIGAGAAVLLWAFSSFYTVRPEQQSVELFLGEFSDIGTEGLNFAPWPLVTAEVIDVTTNRTEDIGVRRGQTGNDGLMLTTDENIVDIDFQVVWNVKNAADFLFSLQEPELTVRSVAESAMREVIAQSELAPILNRDRAAIEARVDELIQQILDQQKTGINVVRVNFNKVDPPSQQVQVTDINGQTKTTSVIDAFRDVQAAEQERDQVERQADAYANGRLAAARGQGARILEESEAYRSRVVNDATGESSRFLSVLEEYRAAPEVTRKRLYLETMEKVLGDVDKIILENQSGEGGGQGIVPYLPLNELRRPTTSGGSN</sequence>
<feature type="coiled-coil region" evidence="7">
    <location>
        <begin position="280"/>
        <end position="307"/>
    </location>
</feature>
<dbReference type="NCBIfam" id="TIGR01933">
    <property type="entry name" value="hflK"/>
    <property type="match status" value="1"/>
</dbReference>
<comment type="similarity">
    <text evidence="2 6">Belongs to the band 7/mec-2 family. HflK subfamily.</text>
</comment>
<feature type="compositionally biased region" description="Gly residues" evidence="8">
    <location>
        <begin position="31"/>
        <end position="41"/>
    </location>
</feature>
<feature type="compositionally biased region" description="Gly residues" evidence="8">
    <location>
        <begin position="62"/>
        <end position="82"/>
    </location>
</feature>
<dbReference type="GO" id="GO:0016020">
    <property type="term" value="C:membrane"/>
    <property type="evidence" value="ECO:0007669"/>
    <property type="project" value="UniProtKB-SubCell"/>
</dbReference>
<evidence type="ECO:0000256" key="3">
    <source>
        <dbReference type="ARBA" id="ARBA00022692"/>
    </source>
</evidence>
<evidence type="ECO:0000256" key="4">
    <source>
        <dbReference type="ARBA" id="ARBA00022989"/>
    </source>
</evidence>
<evidence type="ECO:0000256" key="8">
    <source>
        <dbReference type="SAM" id="MobiDB-lite"/>
    </source>
</evidence>
<comment type="subcellular location">
    <subcellularLocation>
        <location evidence="1">Membrane</location>
        <topology evidence="1">Single-pass membrane protein</topology>
    </subcellularLocation>
</comment>
<dbReference type="InterPro" id="IPR010201">
    <property type="entry name" value="HflK"/>
</dbReference>
<name>A0A1N6G811_9RHOB</name>
<feature type="region of interest" description="Disordered" evidence="8">
    <location>
        <begin position="385"/>
        <end position="407"/>
    </location>
</feature>
<feature type="domain" description="Band 7" evidence="9">
    <location>
        <begin position="104"/>
        <end position="273"/>
    </location>
</feature>
<dbReference type="InterPro" id="IPR001107">
    <property type="entry name" value="Band_7"/>
</dbReference>
<keyword evidence="10" id="KW-0378">Hydrolase</keyword>
<feature type="compositionally biased region" description="Gly residues" evidence="8">
    <location>
        <begin position="1"/>
        <end position="22"/>
    </location>
</feature>